<dbReference type="OrthoDB" id="9813425at2"/>
<dbReference type="STRING" id="483547.GSUB_00045"/>
<keyword evidence="3" id="KW-1185">Reference proteome</keyword>
<proteinExistence type="predicted"/>
<dbReference type="GO" id="GO:0003824">
    <property type="term" value="F:catalytic activity"/>
    <property type="evidence" value="ECO:0007669"/>
    <property type="project" value="InterPro"/>
</dbReference>
<dbReference type="RefSeq" id="WP_040198539.1">
    <property type="nucleotide sequence ID" value="NZ_CP010311.1"/>
</dbReference>
<dbReference type="HOGENOM" id="CLU_060500_3_0_7"/>
<evidence type="ECO:0000313" key="3">
    <source>
        <dbReference type="Proteomes" id="UP000035036"/>
    </source>
</evidence>
<dbReference type="KEGG" id="gsb:GSUB_00045"/>
<protein>
    <recommendedName>
        <fullName evidence="1">Endonuclease/exonuclease/phosphatase domain-containing protein</fullName>
    </recommendedName>
</protein>
<dbReference type="Gene3D" id="3.60.10.10">
    <property type="entry name" value="Endonuclease/exonuclease/phosphatase"/>
    <property type="match status" value="1"/>
</dbReference>
<feature type="domain" description="Endonuclease/exonuclease/phosphatase" evidence="1">
    <location>
        <begin position="19"/>
        <end position="210"/>
    </location>
</feature>
<gene>
    <name evidence="2" type="ORF">GSUB_00045</name>
</gene>
<reference evidence="2 3" key="1">
    <citation type="journal article" date="2015" name="Genome Announc.">
        <title>Genomes of Geoalkalibacter ferrihydriticus Z-0531T and Geoalkalibacter subterraneus Red1T, Two Haloalkaliphilic Metal-Reducing Deltaproteobacteria.</title>
        <authorList>
            <person name="Badalamenti J.P."/>
            <person name="Krajmalnik-Brown R."/>
            <person name="Torres C.I."/>
            <person name="Bond D.R."/>
        </authorList>
    </citation>
    <scope>NUCLEOTIDE SEQUENCE [LARGE SCALE GENOMIC DNA]</scope>
    <source>
        <strain evidence="2 3">Red1</strain>
    </source>
</reference>
<evidence type="ECO:0000259" key="1">
    <source>
        <dbReference type="Pfam" id="PF03372"/>
    </source>
</evidence>
<evidence type="ECO:0000313" key="2">
    <source>
        <dbReference type="EMBL" id="AJF05298.1"/>
    </source>
</evidence>
<dbReference type="InterPro" id="IPR005135">
    <property type="entry name" value="Endo/exonuclease/phosphatase"/>
</dbReference>
<accession>A0A0B5FDB7</accession>
<dbReference type="InterPro" id="IPR036691">
    <property type="entry name" value="Endo/exonu/phosph_ase_sf"/>
</dbReference>
<dbReference type="EMBL" id="CP010311">
    <property type="protein sequence ID" value="AJF05298.1"/>
    <property type="molecule type" value="Genomic_DNA"/>
</dbReference>
<sequence length="246" mass="27556">MSSTIIRIMTYQVDHCRGRDGKVDPDRISQVIACARPDIVALQGIDAEAPFDHLIRLEQRLGLKAYSPGRRDCNAYLSSLRLAGLREYDLGQQGVCLRADADVHGKRLHLFNIRLQPTLAGRIRQIHALLGSELLGDDALVCPVIVLGDFGDFFWNLGNLELNMRLRPVARPLWRATYPACFPVIGRDRAYLRGQVKVTDSFIERSPLAREASSHLPLILTTEIHEPARTLRVKEIKRTGMEVAAG</sequence>
<dbReference type="SUPFAM" id="SSF56219">
    <property type="entry name" value="DNase I-like"/>
    <property type="match status" value="1"/>
</dbReference>
<dbReference type="AlphaFoldDB" id="A0A0B5FDB7"/>
<dbReference type="Proteomes" id="UP000035036">
    <property type="component" value="Chromosome"/>
</dbReference>
<organism evidence="2 3">
    <name type="scientific">Geoalkalibacter subterraneus</name>
    <dbReference type="NCBI Taxonomy" id="483547"/>
    <lineage>
        <taxon>Bacteria</taxon>
        <taxon>Pseudomonadati</taxon>
        <taxon>Thermodesulfobacteriota</taxon>
        <taxon>Desulfuromonadia</taxon>
        <taxon>Desulfuromonadales</taxon>
        <taxon>Geoalkalibacteraceae</taxon>
        <taxon>Geoalkalibacter</taxon>
    </lineage>
</organism>
<dbReference type="Pfam" id="PF03372">
    <property type="entry name" value="Exo_endo_phos"/>
    <property type="match status" value="1"/>
</dbReference>
<name>A0A0B5FDB7_9BACT</name>